<dbReference type="PANTHER" id="PTHR12001">
    <property type="entry name" value="GERANYLGERANYL PYROPHOSPHATE SYNTHASE"/>
    <property type="match status" value="1"/>
</dbReference>
<sequence>MEVLRAEVESVLKEIFVEERAANSHNAVQSEAIDVMENFVLGSGKRLRPLGLLSFYIGGGGQLTDPETKTKILRLAAAMELMHDSTLAVDDVMDEDEYRRNQKTVVKDLLDRYVSRRPDQITGKFLFTSTATNFASSVSVLIGNLLYCMSMKLCFGFPKYVIDEVVDLFVGLNYGQILDMSKLETYDEYILNVKFKTAIFFKAIASIGLYLAGRSEEDIKVAQSWGDHFGIAFQMRDDLIDIDANSKMRKLGSDIKEGKRTAVVWTALQDGVLNAEEKTFTEEMLAKHEKAFDDKEMADKFLEILRGKPAEVMRKEISQHHNDAIEDLKRLNLTQPSFDFLKKLTDILLN</sequence>
<dbReference type="GeneID" id="14893931"/>
<keyword evidence="4" id="KW-0479">Metal-binding</keyword>
<dbReference type="Gene3D" id="1.10.600.10">
    <property type="entry name" value="Farnesyl Diphosphate Synthase"/>
    <property type="match status" value="1"/>
</dbReference>
<dbReference type="SUPFAM" id="SSF48576">
    <property type="entry name" value="Terpenoid synthases"/>
    <property type="match status" value="1"/>
</dbReference>
<evidence type="ECO:0000256" key="6">
    <source>
        <dbReference type="RuleBase" id="RU004466"/>
    </source>
</evidence>
<accession>A0A0A1UGI0</accession>
<comment type="cofactor">
    <cofactor evidence="1">
        <name>Mg(2+)</name>
        <dbReference type="ChEBI" id="CHEBI:18420"/>
    </cofactor>
</comment>
<proteinExistence type="inferred from homology"/>
<dbReference type="GO" id="GO:0008299">
    <property type="term" value="P:isoprenoid biosynthetic process"/>
    <property type="evidence" value="ECO:0007669"/>
    <property type="project" value="InterPro"/>
</dbReference>
<dbReference type="GO" id="GO:0046872">
    <property type="term" value="F:metal ion binding"/>
    <property type="evidence" value="ECO:0007669"/>
    <property type="project" value="UniProtKB-KW"/>
</dbReference>
<dbReference type="OrthoDB" id="29584at2759"/>
<dbReference type="SFLD" id="SFLDS00005">
    <property type="entry name" value="Isoprenoid_Synthase_Type_I"/>
    <property type="match status" value="1"/>
</dbReference>
<evidence type="ECO:0000313" key="7">
    <source>
        <dbReference type="EMBL" id="ELP94934.1"/>
    </source>
</evidence>
<dbReference type="InterPro" id="IPR000092">
    <property type="entry name" value="Polyprenyl_synt"/>
</dbReference>
<evidence type="ECO:0000256" key="2">
    <source>
        <dbReference type="ARBA" id="ARBA00006706"/>
    </source>
</evidence>
<dbReference type="PROSITE" id="PS00444">
    <property type="entry name" value="POLYPRENYL_SYNTHASE_2"/>
    <property type="match status" value="1"/>
</dbReference>
<evidence type="ECO:0000256" key="5">
    <source>
        <dbReference type="ARBA" id="ARBA00022842"/>
    </source>
</evidence>
<dbReference type="GO" id="GO:0004311">
    <property type="term" value="F:geranylgeranyl diphosphate synthase activity"/>
    <property type="evidence" value="ECO:0007669"/>
    <property type="project" value="UniProtKB-EC"/>
</dbReference>
<dbReference type="PANTHER" id="PTHR12001:SF85">
    <property type="entry name" value="SHORT CHAIN ISOPRENYL DIPHOSPHATE SYNTHASE"/>
    <property type="match status" value="1"/>
</dbReference>
<dbReference type="EC" id="2.5.1.29" evidence="7"/>
<evidence type="ECO:0000256" key="1">
    <source>
        <dbReference type="ARBA" id="ARBA00001946"/>
    </source>
</evidence>
<evidence type="ECO:0000313" key="8">
    <source>
        <dbReference type="Proteomes" id="UP000014680"/>
    </source>
</evidence>
<dbReference type="InterPro" id="IPR033749">
    <property type="entry name" value="Polyprenyl_synt_CS"/>
</dbReference>
<dbReference type="Proteomes" id="UP000014680">
    <property type="component" value="Unassembled WGS sequence"/>
</dbReference>
<dbReference type="EMBL" id="KB206169">
    <property type="protein sequence ID" value="ELP94934.1"/>
    <property type="molecule type" value="Genomic_DNA"/>
</dbReference>
<reference evidence="7 8" key="1">
    <citation type="submission" date="2012-10" db="EMBL/GenBank/DDBJ databases">
        <authorList>
            <person name="Zafar N."/>
            <person name="Inman J."/>
            <person name="Hall N."/>
            <person name="Lorenzi H."/>
            <person name="Caler E."/>
        </authorList>
    </citation>
    <scope>NUCLEOTIDE SEQUENCE [LARGE SCALE GENOMIC DNA]</scope>
    <source>
        <strain evidence="7 8">IP1</strain>
    </source>
</reference>
<protein>
    <submittedName>
        <fullName evidence="7">Geranylgeranyl pyrophosphate synthetase, putative</fullName>
        <ecNumber evidence="7">2.5.1.29</ecNumber>
    </submittedName>
</protein>
<keyword evidence="5" id="KW-0460">Magnesium</keyword>
<dbReference type="VEuPathDB" id="AmoebaDB:EIN_250280"/>
<dbReference type="OMA" id="ARTHRSM"/>
<dbReference type="RefSeq" id="XP_004261705.1">
    <property type="nucleotide sequence ID" value="XM_004261657.1"/>
</dbReference>
<comment type="similarity">
    <text evidence="2 6">Belongs to the FPP/GGPP synthase family.</text>
</comment>
<dbReference type="InterPro" id="IPR008949">
    <property type="entry name" value="Isoprenoid_synthase_dom_sf"/>
</dbReference>
<evidence type="ECO:0000256" key="4">
    <source>
        <dbReference type="ARBA" id="ARBA00022723"/>
    </source>
</evidence>
<evidence type="ECO:0000256" key="3">
    <source>
        <dbReference type="ARBA" id="ARBA00022679"/>
    </source>
</evidence>
<organism evidence="7 8">
    <name type="scientific">Entamoeba invadens IP1</name>
    <dbReference type="NCBI Taxonomy" id="370355"/>
    <lineage>
        <taxon>Eukaryota</taxon>
        <taxon>Amoebozoa</taxon>
        <taxon>Evosea</taxon>
        <taxon>Archamoebae</taxon>
        <taxon>Mastigamoebida</taxon>
        <taxon>Entamoebidae</taxon>
        <taxon>Entamoeba</taxon>
    </lineage>
</organism>
<keyword evidence="8" id="KW-1185">Reference proteome</keyword>
<dbReference type="AlphaFoldDB" id="A0A0A1UGI0"/>
<name>A0A0A1UGI0_ENTIV</name>
<dbReference type="KEGG" id="eiv:EIN_250280"/>
<dbReference type="Pfam" id="PF00348">
    <property type="entry name" value="polyprenyl_synt"/>
    <property type="match status" value="1"/>
</dbReference>
<gene>
    <name evidence="7" type="ORF">EIN_250280</name>
</gene>
<keyword evidence="3 6" id="KW-0808">Transferase</keyword>